<dbReference type="CDD" id="cd00075">
    <property type="entry name" value="HATPase"/>
    <property type="match status" value="1"/>
</dbReference>
<dbReference type="InterPro" id="IPR050428">
    <property type="entry name" value="TCS_sensor_his_kinase"/>
</dbReference>
<protein>
    <recommendedName>
        <fullName evidence="3">histidine kinase</fullName>
        <ecNumber evidence="3">2.7.13.3</ecNumber>
    </recommendedName>
</protein>
<dbReference type="PANTHER" id="PTHR45436:SF14">
    <property type="entry name" value="SENSOR PROTEIN QSEC"/>
    <property type="match status" value="1"/>
</dbReference>
<dbReference type="InterPro" id="IPR036890">
    <property type="entry name" value="HATPase_C_sf"/>
</dbReference>
<feature type="domain" description="Histidine kinase" evidence="14">
    <location>
        <begin position="239"/>
        <end position="453"/>
    </location>
</feature>
<evidence type="ECO:0000256" key="1">
    <source>
        <dbReference type="ARBA" id="ARBA00000085"/>
    </source>
</evidence>
<proteinExistence type="predicted"/>
<evidence type="ECO:0000256" key="11">
    <source>
        <dbReference type="ARBA" id="ARBA00023012"/>
    </source>
</evidence>
<comment type="caution">
    <text evidence="16">The sequence shown here is derived from an EMBL/GenBank/DDBJ whole genome shotgun (WGS) entry which is preliminary data.</text>
</comment>
<evidence type="ECO:0000259" key="14">
    <source>
        <dbReference type="PROSITE" id="PS50109"/>
    </source>
</evidence>
<dbReference type="Proteomes" id="UP001209701">
    <property type="component" value="Unassembled WGS sequence"/>
</dbReference>
<evidence type="ECO:0000256" key="8">
    <source>
        <dbReference type="ARBA" id="ARBA00022777"/>
    </source>
</evidence>
<accession>A0ABT2YCV2</accession>
<comment type="subcellular location">
    <subcellularLocation>
        <location evidence="2">Membrane</location>
        <topology evidence="2">Multi-pass membrane protein</topology>
    </subcellularLocation>
</comment>
<dbReference type="InterPro" id="IPR005467">
    <property type="entry name" value="His_kinase_dom"/>
</dbReference>
<dbReference type="InterPro" id="IPR036097">
    <property type="entry name" value="HisK_dim/P_sf"/>
</dbReference>
<reference evidence="16 17" key="1">
    <citation type="submission" date="2021-11" db="EMBL/GenBank/DDBJ databases">
        <authorList>
            <person name="Liang Q."/>
            <person name="Mou H."/>
            <person name="Liu Z."/>
        </authorList>
    </citation>
    <scope>NUCLEOTIDE SEQUENCE [LARGE SCALE GENOMIC DNA]</scope>
    <source>
        <strain evidence="16 17">CHU3</strain>
    </source>
</reference>
<evidence type="ECO:0000256" key="2">
    <source>
        <dbReference type="ARBA" id="ARBA00004141"/>
    </source>
</evidence>
<evidence type="ECO:0000313" key="16">
    <source>
        <dbReference type="EMBL" id="MCV2367867.1"/>
    </source>
</evidence>
<dbReference type="Gene3D" id="1.20.5.1040">
    <property type="entry name" value="Sensor protein qsec"/>
    <property type="match status" value="1"/>
</dbReference>
<gene>
    <name evidence="16" type="ORF">LNV07_07130</name>
</gene>
<dbReference type="Pfam" id="PF02518">
    <property type="entry name" value="HATPase_c"/>
    <property type="match status" value="1"/>
</dbReference>
<keyword evidence="17" id="KW-1185">Reference proteome</keyword>
<dbReference type="PROSITE" id="PS50109">
    <property type="entry name" value="HIS_KIN"/>
    <property type="match status" value="1"/>
</dbReference>
<dbReference type="InterPro" id="IPR003594">
    <property type="entry name" value="HATPase_dom"/>
</dbReference>
<keyword evidence="12 13" id="KW-0472">Membrane</keyword>
<evidence type="ECO:0000256" key="6">
    <source>
        <dbReference type="ARBA" id="ARBA00022692"/>
    </source>
</evidence>
<evidence type="ECO:0000259" key="15">
    <source>
        <dbReference type="PROSITE" id="PS50885"/>
    </source>
</evidence>
<name>A0ABT2YCV2_9BURK</name>
<keyword evidence="6 13" id="KW-0812">Transmembrane</keyword>
<dbReference type="InterPro" id="IPR004358">
    <property type="entry name" value="Sig_transdc_His_kin-like_C"/>
</dbReference>
<dbReference type="GO" id="GO:0016301">
    <property type="term" value="F:kinase activity"/>
    <property type="evidence" value="ECO:0007669"/>
    <property type="project" value="UniProtKB-KW"/>
</dbReference>
<comment type="catalytic activity">
    <reaction evidence="1">
        <text>ATP + protein L-histidine = ADP + protein N-phospho-L-histidine.</text>
        <dbReference type="EC" id="2.7.13.3"/>
    </reaction>
</comment>
<keyword evidence="10 13" id="KW-1133">Transmembrane helix</keyword>
<evidence type="ECO:0000256" key="12">
    <source>
        <dbReference type="ARBA" id="ARBA00023136"/>
    </source>
</evidence>
<dbReference type="SUPFAM" id="SSF47384">
    <property type="entry name" value="Homodimeric domain of signal transducing histidine kinase"/>
    <property type="match status" value="1"/>
</dbReference>
<dbReference type="SMART" id="SM00388">
    <property type="entry name" value="HisKA"/>
    <property type="match status" value="1"/>
</dbReference>
<dbReference type="PRINTS" id="PR00344">
    <property type="entry name" value="BCTRLSENSOR"/>
</dbReference>
<dbReference type="Gene3D" id="3.30.565.10">
    <property type="entry name" value="Histidine kinase-like ATPase, C-terminal domain"/>
    <property type="match status" value="1"/>
</dbReference>
<evidence type="ECO:0000256" key="5">
    <source>
        <dbReference type="ARBA" id="ARBA00022679"/>
    </source>
</evidence>
<keyword evidence="5" id="KW-0808">Transferase</keyword>
<keyword evidence="4" id="KW-0597">Phosphoprotein</keyword>
<evidence type="ECO:0000256" key="7">
    <source>
        <dbReference type="ARBA" id="ARBA00022741"/>
    </source>
</evidence>
<organism evidence="16 17">
    <name type="scientific">Roseateles oligotrophus</name>
    <dbReference type="NCBI Taxonomy" id="1769250"/>
    <lineage>
        <taxon>Bacteria</taxon>
        <taxon>Pseudomonadati</taxon>
        <taxon>Pseudomonadota</taxon>
        <taxon>Betaproteobacteria</taxon>
        <taxon>Burkholderiales</taxon>
        <taxon>Sphaerotilaceae</taxon>
        <taxon>Roseateles</taxon>
    </lineage>
</organism>
<keyword evidence="7" id="KW-0547">Nucleotide-binding</keyword>
<evidence type="ECO:0000256" key="4">
    <source>
        <dbReference type="ARBA" id="ARBA00022553"/>
    </source>
</evidence>
<dbReference type="InterPro" id="IPR003660">
    <property type="entry name" value="HAMP_dom"/>
</dbReference>
<dbReference type="Gene3D" id="1.10.287.130">
    <property type="match status" value="1"/>
</dbReference>
<dbReference type="CDD" id="cd00082">
    <property type="entry name" value="HisKA"/>
    <property type="match status" value="1"/>
</dbReference>
<keyword evidence="8 16" id="KW-0418">Kinase</keyword>
<feature type="domain" description="HAMP" evidence="15">
    <location>
        <begin position="179"/>
        <end position="231"/>
    </location>
</feature>
<keyword evidence="11" id="KW-0902">Two-component regulatory system</keyword>
<dbReference type="SMART" id="SM00387">
    <property type="entry name" value="HATPase_c"/>
    <property type="match status" value="1"/>
</dbReference>
<dbReference type="PANTHER" id="PTHR45436">
    <property type="entry name" value="SENSOR HISTIDINE KINASE YKOH"/>
    <property type="match status" value="1"/>
</dbReference>
<feature type="transmembrane region" description="Helical" evidence="13">
    <location>
        <begin position="158"/>
        <end position="178"/>
    </location>
</feature>
<dbReference type="SUPFAM" id="SSF55874">
    <property type="entry name" value="ATPase domain of HSP90 chaperone/DNA topoisomerase II/histidine kinase"/>
    <property type="match status" value="1"/>
</dbReference>
<dbReference type="InterPro" id="IPR013727">
    <property type="entry name" value="2CSK_N"/>
</dbReference>
<dbReference type="Pfam" id="PF00512">
    <property type="entry name" value="HisKA"/>
    <property type="match status" value="1"/>
</dbReference>
<dbReference type="Pfam" id="PF08521">
    <property type="entry name" value="2CSK_N"/>
    <property type="match status" value="1"/>
</dbReference>
<evidence type="ECO:0000256" key="3">
    <source>
        <dbReference type="ARBA" id="ARBA00012438"/>
    </source>
</evidence>
<evidence type="ECO:0000256" key="10">
    <source>
        <dbReference type="ARBA" id="ARBA00022989"/>
    </source>
</evidence>
<sequence length="457" mass="50345">MKLRQPASLQGRLVALVLSLVLLIWLGLSAAVWVDARHELDELLDGHLAQAAALLVAQQQGEGQHDEQAIDAPTLHRYANKVAFQVFHEGQLQQRSANAPALPMIAFDEGFRQGLRSTMIEGKRWRVFAAFGAERDVQVYVGEQVESRLSILWAVLRAVLWPLILALPLLALVVWWAVWRGTMPLRELGRQLADRSALDLAVLNLTDAPSEMAPMLTAMNGLFERIGAMMQAERRFTADAAHELRTPIAAIRTQAQVALAEPDAELRRHALQATLLGCERASRLVDQLLTLARLEGGERPACLPLDLSAWLRQLLAELAPAALQRRQDLSLEILAEPAPEIVANEPLLRAMLRNLIDNALRYSPVGARIEVTLQAQADRVLLQVADSGPGLTDAELQRLGERFYRVLGSEASGSGLGWSILRRIAELHGATLQARRSERLGGLEVRVGFPARPQQSA</sequence>
<evidence type="ECO:0000256" key="13">
    <source>
        <dbReference type="SAM" id="Phobius"/>
    </source>
</evidence>
<evidence type="ECO:0000256" key="9">
    <source>
        <dbReference type="ARBA" id="ARBA00022840"/>
    </source>
</evidence>
<dbReference type="EC" id="2.7.13.3" evidence="3"/>
<dbReference type="PROSITE" id="PS50885">
    <property type="entry name" value="HAMP"/>
    <property type="match status" value="1"/>
</dbReference>
<dbReference type="InterPro" id="IPR003661">
    <property type="entry name" value="HisK_dim/P_dom"/>
</dbReference>
<evidence type="ECO:0000313" key="17">
    <source>
        <dbReference type="Proteomes" id="UP001209701"/>
    </source>
</evidence>
<keyword evidence="9" id="KW-0067">ATP-binding</keyword>
<dbReference type="EMBL" id="JAJIRN010000003">
    <property type="protein sequence ID" value="MCV2367867.1"/>
    <property type="molecule type" value="Genomic_DNA"/>
</dbReference>
<dbReference type="RefSeq" id="WP_263570492.1">
    <property type="nucleotide sequence ID" value="NZ_JAJIRN010000003.1"/>
</dbReference>